<proteinExistence type="predicted"/>
<evidence type="ECO:0000259" key="1">
    <source>
        <dbReference type="PROSITE" id="PS51332"/>
    </source>
</evidence>
<protein>
    <submittedName>
        <fullName evidence="2">Cobalamin B12-binding domain-containing protein</fullName>
    </submittedName>
</protein>
<feature type="domain" description="B12-binding" evidence="1">
    <location>
        <begin position="158"/>
        <end position="285"/>
    </location>
</feature>
<dbReference type="Pfam" id="PF02310">
    <property type="entry name" value="B12-binding"/>
    <property type="match status" value="1"/>
</dbReference>
<accession>A0A3Q8XM51</accession>
<dbReference type="EMBL" id="CP032509">
    <property type="protein sequence ID" value="AZN70727.1"/>
    <property type="molecule type" value="Genomic_DNA"/>
</dbReference>
<dbReference type="Gene3D" id="3.40.50.280">
    <property type="entry name" value="Cobalamin-binding domain"/>
    <property type="match status" value="1"/>
</dbReference>
<dbReference type="SUPFAM" id="SSF52242">
    <property type="entry name" value="Cobalamin (vitamin B12)-binding domain"/>
    <property type="match status" value="1"/>
</dbReference>
<evidence type="ECO:0000313" key="2">
    <source>
        <dbReference type="EMBL" id="AZN70727.1"/>
    </source>
</evidence>
<gene>
    <name evidence="2" type="ORF">D5400_05055</name>
</gene>
<reference evidence="2 3" key="1">
    <citation type="submission" date="2018-09" db="EMBL/GenBank/DDBJ databases">
        <title>Marinorhizobium profundi gen. nov., sp. nov., isolated from a deep-sea sediment sample from the New Britain Trench and proposal of Marinorhizobiaceae fam. nov. in the order Rhizobiales of the class Alphaproteobacteria.</title>
        <authorList>
            <person name="Cao J."/>
        </authorList>
    </citation>
    <scope>NUCLEOTIDE SEQUENCE [LARGE SCALE GENOMIC DNA]</scope>
    <source>
        <strain evidence="2 3">WS11</strain>
    </source>
</reference>
<organism evidence="2 3">
    <name type="scientific">Georhizobium profundi</name>
    <dbReference type="NCBI Taxonomy" id="2341112"/>
    <lineage>
        <taxon>Bacteria</taxon>
        <taxon>Pseudomonadati</taxon>
        <taxon>Pseudomonadota</taxon>
        <taxon>Alphaproteobacteria</taxon>
        <taxon>Hyphomicrobiales</taxon>
        <taxon>Rhizobiaceae</taxon>
        <taxon>Georhizobium</taxon>
    </lineage>
</organism>
<dbReference type="KEGG" id="abaw:D5400_05055"/>
<dbReference type="InterPro" id="IPR036724">
    <property type="entry name" value="Cobalamin-bd_sf"/>
</dbReference>
<sequence>MTLMMCRRRSDRRPSLVPDQHQSWRWGRRARWPMSDTAHRIQAVGLDSRPADYLRQIGAQRPFAPLLPIDDMMIAAFTETLRAPGFWACESAVDILRDRLQRRQTIQDAVFAPAARLAGAYWSSDVWSFLDVTVAVSRLKRLLVQEVRQRHRPPNVGARSILLSAAPGETHDFGLHYVALAFERAGYAVDLRTGADEAELMAALVMHRYDLVGLSLSAECLLDRLTLFIGNVRNKDKTRDVLFLVGGNAFVSRPEYAVGVGADFLATDPDTAVYLAQLRLGSHAGREQALAR</sequence>
<dbReference type="Proteomes" id="UP000268192">
    <property type="component" value="Chromosome"/>
</dbReference>
<evidence type="ECO:0000313" key="3">
    <source>
        <dbReference type="Proteomes" id="UP000268192"/>
    </source>
</evidence>
<dbReference type="InterPro" id="IPR006158">
    <property type="entry name" value="Cobalamin-bd"/>
</dbReference>
<name>A0A3Q8XM51_9HYPH</name>
<dbReference type="PROSITE" id="PS51332">
    <property type="entry name" value="B12_BINDING"/>
    <property type="match status" value="1"/>
</dbReference>
<keyword evidence="3" id="KW-1185">Reference proteome</keyword>
<dbReference type="CDD" id="cd02065">
    <property type="entry name" value="B12-binding_like"/>
    <property type="match status" value="1"/>
</dbReference>
<dbReference type="AlphaFoldDB" id="A0A3Q8XM51"/>
<dbReference type="GO" id="GO:0031419">
    <property type="term" value="F:cobalamin binding"/>
    <property type="evidence" value="ECO:0007669"/>
    <property type="project" value="InterPro"/>
</dbReference>
<dbReference type="GO" id="GO:0046872">
    <property type="term" value="F:metal ion binding"/>
    <property type="evidence" value="ECO:0007669"/>
    <property type="project" value="InterPro"/>
</dbReference>
<dbReference type="OrthoDB" id="5498228at2"/>